<evidence type="ECO:0000256" key="5">
    <source>
        <dbReference type="ARBA" id="ARBA00001313"/>
    </source>
</evidence>
<evidence type="ECO:0000256" key="2">
    <source>
        <dbReference type="ARBA" id="ARBA00000633"/>
    </source>
</evidence>
<evidence type="ECO:0000256" key="23">
    <source>
        <dbReference type="ARBA" id="ARBA00047367"/>
    </source>
</evidence>
<comment type="catalytic activity">
    <reaction evidence="4">
        <text>hexadecane-1,2-diol + 2 hexadecanoyl-CoA = 1,2-O,O-dihexadecanoyl-1,2-hexadecanediol + 2 CoA</text>
        <dbReference type="Rhea" id="RHEA:38211"/>
        <dbReference type="ChEBI" id="CHEBI:57287"/>
        <dbReference type="ChEBI" id="CHEBI:57379"/>
        <dbReference type="ChEBI" id="CHEBI:75586"/>
        <dbReference type="ChEBI" id="CHEBI:75608"/>
    </reaction>
    <physiologicalReaction direction="left-to-right" evidence="4">
        <dbReference type="Rhea" id="RHEA:38212"/>
    </physiologicalReaction>
</comment>
<organism evidence="36 37">
    <name type="scientific">Cherax quadricarinatus</name>
    <name type="common">Australian red claw crayfish</name>
    <dbReference type="NCBI Taxonomy" id="27406"/>
    <lineage>
        <taxon>Eukaryota</taxon>
        <taxon>Metazoa</taxon>
        <taxon>Ecdysozoa</taxon>
        <taxon>Arthropoda</taxon>
        <taxon>Crustacea</taxon>
        <taxon>Multicrustacea</taxon>
        <taxon>Malacostraca</taxon>
        <taxon>Eumalacostraca</taxon>
        <taxon>Eucarida</taxon>
        <taxon>Decapoda</taxon>
        <taxon>Pleocyemata</taxon>
        <taxon>Astacidea</taxon>
        <taxon>Parastacoidea</taxon>
        <taxon>Parastacidae</taxon>
        <taxon>Cherax</taxon>
    </lineage>
</organism>
<comment type="subunit">
    <text evidence="20">Homodimer or homotetramer; both forms have similar enzymatic activities.</text>
</comment>
<comment type="catalytic activity">
    <reaction evidence="25">
        <text>1-O-(9Z-octadecenyl)-glycerol + (9Z)-octadecenoyl-CoA = 1-O-(9Z-octadecyl)-3-(9Z-octadecenoyl)-glycerol + CoA</text>
        <dbReference type="Rhea" id="RHEA:55340"/>
        <dbReference type="ChEBI" id="CHEBI:34116"/>
        <dbReference type="ChEBI" id="CHEBI:57287"/>
        <dbReference type="ChEBI" id="CHEBI:57387"/>
        <dbReference type="ChEBI" id="CHEBI:197429"/>
    </reaction>
    <physiologicalReaction direction="left-to-right" evidence="25">
        <dbReference type="Rhea" id="RHEA:55341"/>
    </physiologicalReaction>
</comment>
<comment type="catalytic activity">
    <reaction evidence="24">
        <text>1-O-(9Z-octadecyl)-3-(9Z-octadecenoyl)-glycerol + (9Z)-octadecenoyl-CoA = 1-O-(9Z-octadecenyl)-2,3-di-(9Z-octadecenoyl)glycerol + CoA</text>
        <dbReference type="Rhea" id="RHEA:55344"/>
        <dbReference type="ChEBI" id="CHEBI:57287"/>
        <dbReference type="ChEBI" id="CHEBI:57387"/>
        <dbReference type="ChEBI" id="CHEBI:138735"/>
        <dbReference type="ChEBI" id="CHEBI:197429"/>
    </reaction>
    <physiologicalReaction direction="left-to-right" evidence="24">
        <dbReference type="Rhea" id="RHEA:55345"/>
    </physiologicalReaction>
</comment>
<feature type="non-terminal residue" evidence="36">
    <location>
        <position position="1"/>
    </location>
</feature>
<comment type="catalytic activity">
    <reaction evidence="26">
        <text>2,3-di-(9Z)-octadecenoyl-sn-glycerol + (9Z)-octadecenoyl-CoA = 1,2,3-tri-(9Z-octadecenoyl)-glycerol + CoA</text>
        <dbReference type="Rhea" id="RHEA:38439"/>
        <dbReference type="ChEBI" id="CHEBI:53753"/>
        <dbReference type="ChEBI" id="CHEBI:57287"/>
        <dbReference type="ChEBI" id="CHEBI:57387"/>
        <dbReference type="ChEBI" id="CHEBI:75824"/>
    </reaction>
    <physiologicalReaction direction="left-to-right" evidence="26">
        <dbReference type="Rhea" id="RHEA:38440"/>
    </physiologicalReaction>
</comment>
<comment type="catalytic activity">
    <reaction evidence="33">
        <text>1,3-di-(9Z-octadecenoyl)-glycerol + (9Z)-octadecenoyl-CoA = 1,2,3-tri-(9Z-octadecenoyl)-glycerol + CoA</text>
        <dbReference type="Rhea" id="RHEA:38435"/>
        <dbReference type="ChEBI" id="CHEBI:53753"/>
        <dbReference type="ChEBI" id="CHEBI:57287"/>
        <dbReference type="ChEBI" id="CHEBI:57387"/>
        <dbReference type="ChEBI" id="CHEBI:75735"/>
    </reaction>
    <physiologicalReaction direction="left-to-right" evidence="33">
        <dbReference type="Rhea" id="RHEA:38436"/>
    </physiologicalReaction>
</comment>
<dbReference type="AlphaFoldDB" id="A0AAW0WSP8"/>
<keyword evidence="19" id="KW-0012">Acyltransferase</keyword>
<evidence type="ECO:0000313" key="36">
    <source>
        <dbReference type="EMBL" id="KAK8730788.1"/>
    </source>
</evidence>
<feature type="transmembrane region" description="Helical" evidence="35">
    <location>
        <begin position="435"/>
        <end position="453"/>
    </location>
</feature>
<comment type="catalytic activity">
    <reaction evidence="31">
        <text>hexadecan-1-ol + hexadecanoyl-CoA = hexadecyl hexadecanoate + CoA</text>
        <dbReference type="Rhea" id="RHEA:38167"/>
        <dbReference type="ChEBI" id="CHEBI:16125"/>
        <dbReference type="ChEBI" id="CHEBI:57287"/>
        <dbReference type="ChEBI" id="CHEBI:57379"/>
        <dbReference type="ChEBI" id="CHEBI:75584"/>
    </reaction>
    <physiologicalReaction direction="left-to-right" evidence="31">
        <dbReference type="Rhea" id="RHEA:38168"/>
    </physiologicalReaction>
</comment>
<evidence type="ECO:0000256" key="7">
    <source>
        <dbReference type="ARBA" id="ARBA00001764"/>
    </source>
</evidence>
<comment type="catalytic activity">
    <reaction evidence="28">
        <text>1-octadecanoyl-2-(5Z,8Z,11Z,14Z-eicosatetraenoyl)-sn-glycerol + (9Z)-octadecenoyl-CoA = 1-octadecanoyl-2-(5Z,8Z,11Z,14Z)-eicosatetraenoyl-3-(9Z)-octadecenoyl-sn-glycerol + CoA</text>
        <dbReference type="Rhea" id="RHEA:38307"/>
        <dbReference type="ChEBI" id="CHEBI:57287"/>
        <dbReference type="ChEBI" id="CHEBI:57387"/>
        <dbReference type="ChEBI" id="CHEBI:75728"/>
        <dbReference type="ChEBI" id="CHEBI:75729"/>
    </reaction>
    <physiologicalReaction direction="left-to-right" evidence="28">
        <dbReference type="Rhea" id="RHEA:38308"/>
    </physiologicalReaction>
</comment>
<feature type="transmembrane region" description="Helical" evidence="35">
    <location>
        <begin position="489"/>
        <end position="510"/>
    </location>
</feature>
<evidence type="ECO:0000313" key="37">
    <source>
        <dbReference type="Proteomes" id="UP001445076"/>
    </source>
</evidence>
<evidence type="ECO:0000256" key="3">
    <source>
        <dbReference type="ARBA" id="ARBA00000895"/>
    </source>
</evidence>
<evidence type="ECO:0000256" key="20">
    <source>
        <dbReference type="ARBA" id="ARBA00023610"/>
    </source>
</evidence>
<dbReference type="GO" id="GO:0019432">
    <property type="term" value="P:triglyceride biosynthetic process"/>
    <property type="evidence" value="ECO:0007669"/>
    <property type="project" value="InterPro"/>
</dbReference>
<dbReference type="EC" id="2.3.1.20" evidence="12"/>
<comment type="catalytic activity">
    <reaction evidence="6">
        <text>1,2-di-(9Z-octadecenoyl)-sn-glycerol + hexadecanoyl-CoA = 1,2-di-(9Z)-octadecenoyl-3-hexadecanoyl-sn-glycerol + CoA</text>
        <dbReference type="Rhea" id="RHEA:38163"/>
        <dbReference type="ChEBI" id="CHEBI:52333"/>
        <dbReference type="ChEBI" id="CHEBI:57287"/>
        <dbReference type="ChEBI" id="CHEBI:57379"/>
        <dbReference type="ChEBI" id="CHEBI:75583"/>
    </reaction>
    <physiologicalReaction direction="left-to-right" evidence="6">
        <dbReference type="Rhea" id="RHEA:38164"/>
    </physiologicalReaction>
</comment>
<feature type="transmembrane region" description="Helical" evidence="35">
    <location>
        <begin position="100"/>
        <end position="118"/>
    </location>
</feature>
<evidence type="ECO:0000256" key="11">
    <source>
        <dbReference type="ARBA" id="ARBA00012977"/>
    </source>
</evidence>
<evidence type="ECO:0000256" key="29">
    <source>
        <dbReference type="ARBA" id="ARBA00048634"/>
    </source>
</evidence>
<dbReference type="GO" id="GO:0050252">
    <property type="term" value="F:retinol O-fatty-acyltransferase activity"/>
    <property type="evidence" value="ECO:0007669"/>
    <property type="project" value="UniProtKB-EC"/>
</dbReference>
<comment type="catalytic activity">
    <reaction evidence="27">
        <text>2-(9Z-octadecenoyl)-glycerol + (9Z)-octadecenoyl-CoA = 1,2-di-(9Z-octadecenoyl)-sn-glycerol + CoA</text>
        <dbReference type="Rhea" id="RHEA:37911"/>
        <dbReference type="ChEBI" id="CHEBI:52333"/>
        <dbReference type="ChEBI" id="CHEBI:57287"/>
        <dbReference type="ChEBI" id="CHEBI:57387"/>
        <dbReference type="ChEBI" id="CHEBI:73990"/>
    </reaction>
    <physiologicalReaction direction="left-to-right" evidence="27">
        <dbReference type="Rhea" id="RHEA:37912"/>
    </physiologicalReaction>
</comment>
<dbReference type="EMBL" id="JARKIK010000063">
    <property type="protein sequence ID" value="KAK8730788.1"/>
    <property type="molecule type" value="Genomic_DNA"/>
</dbReference>
<keyword evidence="18 35" id="KW-0472">Membrane</keyword>
<comment type="catalytic activity">
    <reaction evidence="32">
        <text>1-(9Z-octadecenoyl)-glycerol + (9Z)-octadecenoyl-CoA = 1,2-di-(9Z-octadecenoyl)-glycerol + CoA</text>
        <dbReference type="Rhea" id="RHEA:37915"/>
        <dbReference type="ChEBI" id="CHEBI:52323"/>
        <dbReference type="ChEBI" id="CHEBI:57287"/>
        <dbReference type="ChEBI" id="CHEBI:57387"/>
        <dbReference type="ChEBI" id="CHEBI:75342"/>
    </reaction>
    <physiologicalReaction direction="left-to-right" evidence="32">
        <dbReference type="Rhea" id="RHEA:37916"/>
    </physiologicalReaction>
</comment>
<evidence type="ECO:0000256" key="9">
    <source>
        <dbReference type="ARBA" id="ARBA00005175"/>
    </source>
</evidence>
<dbReference type="EC" id="2.3.1.76" evidence="11"/>
<feature type="transmembrane region" description="Helical" evidence="35">
    <location>
        <begin position="316"/>
        <end position="335"/>
    </location>
</feature>
<comment type="catalytic activity">
    <reaction evidence="7">
        <text>all-trans-retinol + hexadecanoyl-CoA = all-trans-retinyl hexadecanoate + CoA</text>
        <dbReference type="Rhea" id="RHEA:38175"/>
        <dbReference type="ChEBI" id="CHEBI:17336"/>
        <dbReference type="ChEBI" id="CHEBI:17616"/>
        <dbReference type="ChEBI" id="CHEBI:57287"/>
        <dbReference type="ChEBI" id="CHEBI:57379"/>
    </reaction>
    <physiologicalReaction direction="left-to-right" evidence="7">
        <dbReference type="Rhea" id="RHEA:38176"/>
    </physiologicalReaction>
</comment>
<evidence type="ECO:0000256" key="30">
    <source>
        <dbReference type="ARBA" id="ARBA00048728"/>
    </source>
</evidence>
<evidence type="ECO:0000256" key="26">
    <source>
        <dbReference type="ARBA" id="ARBA00048096"/>
    </source>
</evidence>
<evidence type="ECO:0000256" key="6">
    <source>
        <dbReference type="ARBA" id="ARBA00001349"/>
    </source>
</evidence>
<keyword evidence="37" id="KW-1185">Reference proteome</keyword>
<evidence type="ECO:0000256" key="10">
    <source>
        <dbReference type="ARBA" id="ARBA00009010"/>
    </source>
</evidence>
<feature type="active site" evidence="34">
    <location>
        <position position="449"/>
    </location>
</feature>
<dbReference type="InterPro" id="IPR027251">
    <property type="entry name" value="Diacylglycerol_acylTrfase1"/>
</dbReference>
<evidence type="ECO:0000256" key="33">
    <source>
        <dbReference type="ARBA" id="ARBA00049549"/>
    </source>
</evidence>
<proteinExistence type="inferred from homology"/>
<evidence type="ECO:0000256" key="12">
    <source>
        <dbReference type="ARBA" id="ARBA00013244"/>
    </source>
</evidence>
<reference evidence="36 37" key="1">
    <citation type="journal article" date="2024" name="BMC Genomics">
        <title>Genome assembly of redclaw crayfish (Cherax quadricarinatus) provides insights into its immune adaptation and hypoxia tolerance.</title>
        <authorList>
            <person name="Liu Z."/>
            <person name="Zheng J."/>
            <person name="Li H."/>
            <person name="Fang K."/>
            <person name="Wang S."/>
            <person name="He J."/>
            <person name="Zhou D."/>
            <person name="Weng S."/>
            <person name="Chi M."/>
            <person name="Gu Z."/>
            <person name="He J."/>
            <person name="Li F."/>
            <person name="Wang M."/>
        </authorList>
    </citation>
    <scope>NUCLEOTIDE SEQUENCE [LARGE SCALE GENOMIC DNA]</scope>
    <source>
        <strain evidence="36">ZL_2023a</strain>
    </source>
</reference>
<comment type="catalytic activity">
    <reaction evidence="23">
        <text>1,2-di-(9Z-octadecenoyl)-sn-glycerol + (9Z)-octadecenoyl-CoA = 1,2,3-tri-(9Z-octadecenoyl)-glycerol + CoA</text>
        <dbReference type="Rhea" id="RHEA:38219"/>
        <dbReference type="ChEBI" id="CHEBI:52333"/>
        <dbReference type="ChEBI" id="CHEBI:53753"/>
        <dbReference type="ChEBI" id="CHEBI:57287"/>
        <dbReference type="ChEBI" id="CHEBI:57387"/>
    </reaction>
    <physiologicalReaction direction="left-to-right" evidence="23">
        <dbReference type="Rhea" id="RHEA:38220"/>
    </physiologicalReaction>
</comment>
<comment type="catalytic activity">
    <reaction evidence="29">
        <text>an acyl-CoA + a 1,2-diacyl-sn-glycerol = a triacyl-sn-glycerol + CoA</text>
        <dbReference type="Rhea" id="RHEA:10868"/>
        <dbReference type="ChEBI" id="CHEBI:17815"/>
        <dbReference type="ChEBI" id="CHEBI:57287"/>
        <dbReference type="ChEBI" id="CHEBI:58342"/>
        <dbReference type="ChEBI" id="CHEBI:64615"/>
        <dbReference type="EC" id="2.3.1.20"/>
    </reaction>
    <physiologicalReaction direction="left-to-right" evidence="29">
        <dbReference type="Rhea" id="RHEA:10869"/>
    </physiologicalReaction>
</comment>
<keyword evidence="14" id="KW-0808">Transferase</keyword>
<evidence type="ECO:0000256" key="32">
    <source>
        <dbReference type="ARBA" id="ARBA00049168"/>
    </source>
</evidence>
<comment type="catalytic activity">
    <reaction evidence="1">
        <text>hexadecane-1,2-diol + hexadecanoyl-CoA = 2-hydroxyhexadecyl hexadecanoate + CoA</text>
        <dbReference type="Rhea" id="RHEA:38171"/>
        <dbReference type="ChEBI" id="CHEBI:57287"/>
        <dbReference type="ChEBI" id="CHEBI:57379"/>
        <dbReference type="ChEBI" id="CHEBI:75586"/>
        <dbReference type="ChEBI" id="CHEBI:75587"/>
    </reaction>
    <physiologicalReaction direction="left-to-right" evidence="1">
        <dbReference type="Rhea" id="RHEA:38172"/>
    </physiologicalReaction>
</comment>
<comment type="similarity">
    <text evidence="10">Belongs to the membrane-bound acyltransferase family. Sterol o-acyltransferase subfamily.</text>
</comment>
<comment type="catalytic activity">
    <reaction evidence="30">
        <text>1,2-di-(9Z-octadecenoyl)-glycerol + (9Z)-octadecenoate + H(+) = 1,2,3-tri-(9Z-octadecenoyl)-glycerol + H2O</text>
        <dbReference type="Rhea" id="RHEA:38379"/>
        <dbReference type="ChEBI" id="CHEBI:15377"/>
        <dbReference type="ChEBI" id="CHEBI:15378"/>
        <dbReference type="ChEBI" id="CHEBI:30823"/>
        <dbReference type="ChEBI" id="CHEBI:52323"/>
        <dbReference type="ChEBI" id="CHEBI:53753"/>
    </reaction>
    <physiologicalReaction direction="left-to-right" evidence="30">
        <dbReference type="Rhea" id="RHEA:38380"/>
    </physiologicalReaction>
</comment>
<feature type="transmembrane region" description="Helical" evidence="35">
    <location>
        <begin position="366"/>
        <end position="390"/>
    </location>
</feature>
<keyword evidence="17 35" id="KW-1133">Transmembrane helix</keyword>
<evidence type="ECO:0000256" key="17">
    <source>
        <dbReference type="ARBA" id="ARBA00022989"/>
    </source>
</evidence>
<dbReference type="InterPro" id="IPR014371">
    <property type="entry name" value="Oat_ACAT_DAG_ARE"/>
</dbReference>
<comment type="catalytic activity">
    <reaction evidence="5">
        <text>2-(9Z-octadecenoyl)-glycerol + hexadecanoyl-CoA = 1-hexadecanoyl-2-(9Z-octadecenoyl)-sn-glycerol + CoA</text>
        <dbReference type="Rhea" id="RHEA:38071"/>
        <dbReference type="ChEBI" id="CHEBI:57287"/>
        <dbReference type="ChEBI" id="CHEBI:57379"/>
        <dbReference type="ChEBI" id="CHEBI:73990"/>
        <dbReference type="ChEBI" id="CHEBI:75466"/>
    </reaction>
    <physiologicalReaction direction="left-to-right" evidence="5">
        <dbReference type="Rhea" id="RHEA:38072"/>
    </physiologicalReaction>
</comment>
<evidence type="ECO:0000256" key="1">
    <source>
        <dbReference type="ARBA" id="ARBA00000174"/>
    </source>
</evidence>
<evidence type="ECO:0000256" key="27">
    <source>
        <dbReference type="ARBA" id="ARBA00048135"/>
    </source>
</evidence>
<keyword evidence="16" id="KW-0256">Endoplasmic reticulum</keyword>
<evidence type="ECO:0000256" key="24">
    <source>
        <dbReference type="ARBA" id="ARBA00047609"/>
    </source>
</evidence>
<feature type="transmembrane region" description="Helical" evidence="35">
    <location>
        <begin position="145"/>
        <end position="167"/>
    </location>
</feature>
<evidence type="ECO:0000256" key="22">
    <source>
        <dbReference type="ARBA" id="ARBA00033044"/>
    </source>
</evidence>
<evidence type="ECO:0000256" key="4">
    <source>
        <dbReference type="ARBA" id="ARBA00001118"/>
    </source>
</evidence>
<dbReference type="Proteomes" id="UP001445076">
    <property type="component" value="Unassembled WGS sequence"/>
</dbReference>
<evidence type="ECO:0000256" key="35">
    <source>
        <dbReference type="SAM" id="Phobius"/>
    </source>
</evidence>
<protein>
    <recommendedName>
        <fullName evidence="13">Diacylglycerol O-acyltransferase 1</fullName>
        <ecNumber evidence="12">2.3.1.20</ecNumber>
        <ecNumber evidence="11">2.3.1.76</ecNumber>
    </recommendedName>
    <alternativeName>
        <fullName evidence="22">Acyl-CoA retinol O-fatty-acyltransferase</fullName>
    </alternativeName>
    <alternativeName>
        <fullName evidence="21">Diglyceride acyltransferase</fullName>
    </alternativeName>
</protein>
<gene>
    <name evidence="36" type="ORF">OTU49_007934</name>
</gene>
<evidence type="ECO:0000256" key="28">
    <source>
        <dbReference type="ARBA" id="ARBA00048614"/>
    </source>
</evidence>
<evidence type="ECO:0000256" key="18">
    <source>
        <dbReference type="ARBA" id="ARBA00023136"/>
    </source>
</evidence>
<comment type="catalytic activity">
    <reaction evidence="3">
        <text>13-cis-retinol + hexadecanoyl-CoA = 13-cis-retinyl hexadecanoate + CoA</text>
        <dbReference type="Rhea" id="RHEA:55296"/>
        <dbReference type="ChEBI" id="CHEBI:45479"/>
        <dbReference type="ChEBI" id="CHEBI:57287"/>
        <dbReference type="ChEBI" id="CHEBI:57379"/>
        <dbReference type="ChEBI" id="CHEBI:138722"/>
    </reaction>
    <physiologicalReaction direction="left-to-right" evidence="3">
        <dbReference type="Rhea" id="RHEA:55297"/>
    </physiologicalReaction>
</comment>
<feature type="transmembrane region" description="Helical" evidence="35">
    <location>
        <begin position="459"/>
        <end position="477"/>
    </location>
</feature>
<dbReference type="GO" id="GO:0004144">
    <property type="term" value="F:diacylglycerol O-acyltransferase activity"/>
    <property type="evidence" value="ECO:0007669"/>
    <property type="project" value="UniProtKB-EC"/>
</dbReference>
<evidence type="ECO:0000256" key="14">
    <source>
        <dbReference type="ARBA" id="ARBA00022679"/>
    </source>
</evidence>
<dbReference type="InterPro" id="IPR004299">
    <property type="entry name" value="MBOAT_fam"/>
</dbReference>
<dbReference type="PANTHER" id="PTHR10408">
    <property type="entry name" value="STEROL O-ACYLTRANSFERASE"/>
    <property type="match status" value="1"/>
</dbReference>
<dbReference type="PANTHER" id="PTHR10408:SF7">
    <property type="entry name" value="DIACYLGLYCEROL O-ACYLTRANSFERASE 1"/>
    <property type="match status" value="1"/>
</dbReference>
<evidence type="ECO:0000256" key="15">
    <source>
        <dbReference type="ARBA" id="ARBA00022692"/>
    </source>
</evidence>
<dbReference type="PIRSF" id="PIRSF000439">
    <property type="entry name" value="Oat_ACAT_DAG_ARE"/>
    <property type="match status" value="1"/>
</dbReference>
<dbReference type="Pfam" id="PF03062">
    <property type="entry name" value="MBOAT"/>
    <property type="match status" value="1"/>
</dbReference>
<evidence type="ECO:0000256" key="13">
    <source>
        <dbReference type="ARBA" id="ARBA00022158"/>
    </source>
</evidence>
<evidence type="ECO:0000256" key="34">
    <source>
        <dbReference type="PIRSR" id="PIRSR000439-1"/>
    </source>
</evidence>
<evidence type="ECO:0000256" key="25">
    <source>
        <dbReference type="ARBA" id="ARBA00047807"/>
    </source>
</evidence>
<comment type="caution">
    <text evidence="36">The sequence shown here is derived from an EMBL/GenBank/DDBJ whole genome shotgun (WGS) entry which is preliminary data.</text>
</comment>
<evidence type="ECO:0000256" key="19">
    <source>
        <dbReference type="ARBA" id="ARBA00023315"/>
    </source>
</evidence>
<evidence type="ECO:0000256" key="8">
    <source>
        <dbReference type="ARBA" id="ARBA00004477"/>
    </source>
</evidence>
<evidence type="ECO:0000256" key="16">
    <source>
        <dbReference type="ARBA" id="ARBA00022824"/>
    </source>
</evidence>
<name>A0AAW0WSP8_CHEQU</name>
<feature type="transmembrane region" description="Helical" evidence="35">
    <location>
        <begin position="179"/>
        <end position="202"/>
    </location>
</feature>
<comment type="subcellular location">
    <subcellularLocation>
        <location evidence="8">Endoplasmic reticulum membrane</location>
        <topology evidence="8">Multi-pass membrane protein</topology>
    </subcellularLocation>
</comment>
<keyword evidence="15 35" id="KW-0812">Transmembrane</keyword>
<sequence>QLQLSQSLSCHPTCRMSISSGDSDEGKSSENGAIFFKTGVQNQSEENRVLRQLRRTKSVTQAEQITEVERKARLSQPDKPIHKPRDSLLSWSSGFNSYEGFVNLGLLVLMLGGIRLFLENVLKYGVRINPLSWLLWMKHEHETDFYYHTPLFLLAANIHVVFAYHLEHLLAKDKIRGNIEFYVHAAHLGILLFIPVVILGIWTHMFSLLGRTVICIIYTILFLKLWSYAQVNHWCRSEKSWRKKVSRRRSFSFRKAQDHAINEEECDETTALNLTQYPDNLTLGDLYYFLAAPTLCYELNFPRSQRIRIRFLLRRMLEVIVISNILLAMFQQWIIPSVKNSFKAFSDLDYMRCAERLLKLAIPNHILWLSWFYLCFHSFLNTLAELLYFADRDFYQDWWNAKDVGTFWRLWNLPVHKWAVRHIFVPMMTMKYSKTSASVAVFILSAALHEYLVSIPLHMYKIGVFLGMMVQVPLVYISTKVEAKFGPRLGNLIVWASLILGQPLGIMVYYHDYMVKTLDPNILGL</sequence>
<accession>A0AAW0WSP8</accession>
<evidence type="ECO:0000256" key="31">
    <source>
        <dbReference type="ARBA" id="ARBA00048907"/>
    </source>
</evidence>
<comment type="catalytic activity">
    <reaction evidence="2">
        <text>all-trans-retinol + an acyl-CoA = an all-trans-retinyl ester + CoA</text>
        <dbReference type="Rhea" id="RHEA:11488"/>
        <dbReference type="ChEBI" id="CHEBI:17336"/>
        <dbReference type="ChEBI" id="CHEBI:57287"/>
        <dbReference type="ChEBI" id="CHEBI:58342"/>
        <dbReference type="ChEBI" id="CHEBI:63410"/>
        <dbReference type="EC" id="2.3.1.76"/>
    </reaction>
    <physiologicalReaction direction="left-to-right" evidence="2">
        <dbReference type="Rhea" id="RHEA:11489"/>
    </physiologicalReaction>
</comment>
<dbReference type="PIRSF" id="PIRSF500231">
    <property type="entry name" value="Oat_dag"/>
    <property type="match status" value="1"/>
</dbReference>
<dbReference type="GO" id="GO:0005789">
    <property type="term" value="C:endoplasmic reticulum membrane"/>
    <property type="evidence" value="ECO:0007669"/>
    <property type="project" value="UniProtKB-SubCell"/>
</dbReference>
<evidence type="ECO:0000256" key="21">
    <source>
        <dbReference type="ARBA" id="ARBA00030205"/>
    </source>
</evidence>
<feature type="transmembrane region" description="Helical" evidence="35">
    <location>
        <begin position="208"/>
        <end position="229"/>
    </location>
</feature>
<comment type="pathway">
    <text evidence="9">Lipid metabolism; glycerolipid metabolism.</text>
</comment>